<sequence>MAGIRSGSIPISRDVRTLPDPMGPVRIQMQGRDGSPHSNHRHGLGLCFSNLQPSPPSESVRLLSIYCWDSVRHGSASRLVALAGCIPMIVISSVAIILWDPISVHGLLYFEKQWVSNSIFVFIDYCPKKKKKKLSDLGSLRG</sequence>
<accession>A0A1L9UY05</accession>
<gene>
    <name evidence="2" type="ORF">ASPBRDRAFT_414541</name>
</gene>
<evidence type="ECO:0000313" key="3">
    <source>
        <dbReference type="Proteomes" id="UP000184499"/>
    </source>
</evidence>
<dbReference type="GeneID" id="93577063"/>
<dbReference type="Proteomes" id="UP000184499">
    <property type="component" value="Unassembled WGS sequence"/>
</dbReference>
<feature type="transmembrane region" description="Helical" evidence="1">
    <location>
        <begin position="79"/>
        <end position="99"/>
    </location>
</feature>
<protein>
    <submittedName>
        <fullName evidence="2">Uncharacterized protein</fullName>
    </submittedName>
</protein>
<keyword evidence="3" id="KW-1185">Reference proteome</keyword>
<reference evidence="3" key="1">
    <citation type="journal article" date="2017" name="Genome Biol.">
        <title>Comparative genomics reveals high biological diversity and specific adaptations in the industrially and medically important fungal genus Aspergillus.</title>
        <authorList>
            <person name="de Vries R.P."/>
            <person name="Riley R."/>
            <person name="Wiebenga A."/>
            <person name="Aguilar-Osorio G."/>
            <person name="Amillis S."/>
            <person name="Uchima C.A."/>
            <person name="Anderluh G."/>
            <person name="Asadollahi M."/>
            <person name="Askin M."/>
            <person name="Barry K."/>
            <person name="Battaglia E."/>
            <person name="Bayram O."/>
            <person name="Benocci T."/>
            <person name="Braus-Stromeyer S.A."/>
            <person name="Caldana C."/>
            <person name="Canovas D."/>
            <person name="Cerqueira G.C."/>
            <person name="Chen F."/>
            <person name="Chen W."/>
            <person name="Choi C."/>
            <person name="Clum A."/>
            <person name="Dos Santos R.A."/>
            <person name="Damasio A.R."/>
            <person name="Diallinas G."/>
            <person name="Emri T."/>
            <person name="Fekete E."/>
            <person name="Flipphi M."/>
            <person name="Freyberg S."/>
            <person name="Gallo A."/>
            <person name="Gournas C."/>
            <person name="Habgood R."/>
            <person name="Hainaut M."/>
            <person name="Harispe M.L."/>
            <person name="Henrissat B."/>
            <person name="Hilden K.S."/>
            <person name="Hope R."/>
            <person name="Hossain A."/>
            <person name="Karabika E."/>
            <person name="Karaffa L."/>
            <person name="Karanyi Z."/>
            <person name="Krasevec N."/>
            <person name="Kuo A."/>
            <person name="Kusch H."/>
            <person name="LaButti K."/>
            <person name="Lagendijk E.L."/>
            <person name="Lapidus A."/>
            <person name="Levasseur A."/>
            <person name="Lindquist E."/>
            <person name="Lipzen A."/>
            <person name="Logrieco A.F."/>
            <person name="MacCabe A."/>
            <person name="Maekelae M.R."/>
            <person name="Malavazi I."/>
            <person name="Melin P."/>
            <person name="Meyer V."/>
            <person name="Mielnichuk N."/>
            <person name="Miskei M."/>
            <person name="Molnar A.P."/>
            <person name="Mule G."/>
            <person name="Ngan C.Y."/>
            <person name="Orejas M."/>
            <person name="Orosz E."/>
            <person name="Ouedraogo J.P."/>
            <person name="Overkamp K.M."/>
            <person name="Park H.-S."/>
            <person name="Perrone G."/>
            <person name="Piumi F."/>
            <person name="Punt P.J."/>
            <person name="Ram A.F."/>
            <person name="Ramon A."/>
            <person name="Rauscher S."/>
            <person name="Record E."/>
            <person name="Riano-Pachon D.M."/>
            <person name="Robert V."/>
            <person name="Roehrig J."/>
            <person name="Ruller R."/>
            <person name="Salamov A."/>
            <person name="Salih N.S."/>
            <person name="Samson R.A."/>
            <person name="Sandor E."/>
            <person name="Sanguinetti M."/>
            <person name="Schuetze T."/>
            <person name="Sepcic K."/>
            <person name="Shelest E."/>
            <person name="Sherlock G."/>
            <person name="Sophianopoulou V."/>
            <person name="Squina F.M."/>
            <person name="Sun H."/>
            <person name="Susca A."/>
            <person name="Todd R.B."/>
            <person name="Tsang A."/>
            <person name="Unkles S.E."/>
            <person name="van de Wiele N."/>
            <person name="van Rossen-Uffink D."/>
            <person name="Oliveira J.V."/>
            <person name="Vesth T.C."/>
            <person name="Visser J."/>
            <person name="Yu J.-H."/>
            <person name="Zhou M."/>
            <person name="Andersen M.R."/>
            <person name="Archer D.B."/>
            <person name="Baker S.E."/>
            <person name="Benoit I."/>
            <person name="Brakhage A.A."/>
            <person name="Braus G.H."/>
            <person name="Fischer R."/>
            <person name="Frisvad J.C."/>
            <person name="Goldman G.H."/>
            <person name="Houbraken J."/>
            <person name="Oakley B."/>
            <person name="Pocsi I."/>
            <person name="Scazzocchio C."/>
            <person name="Seiboth B."/>
            <person name="vanKuyk P.A."/>
            <person name="Wortman J."/>
            <person name="Dyer P.S."/>
            <person name="Grigoriev I.V."/>
        </authorList>
    </citation>
    <scope>NUCLEOTIDE SEQUENCE [LARGE SCALE GENOMIC DNA]</scope>
    <source>
        <strain evidence="3">CBS 101740 / IMI 381727 / IBT 21946</strain>
    </source>
</reference>
<keyword evidence="1" id="KW-0812">Transmembrane</keyword>
<name>A0A1L9UY05_ASPBC</name>
<organism evidence="2 3">
    <name type="scientific">Aspergillus brasiliensis (strain CBS 101740 / IMI 381727 / IBT 21946)</name>
    <dbReference type="NCBI Taxonomy" id="767769"/>
    <lineage>
        <taxon>Eukaryota</taxon>
        <taxon>Fungi</taxon>
        <taxon>Dikarya</taxon>
        <taxon>Ascomycota</taxon>
        <taxon>Pezizomycotina</taxon>
        <taxon>Eurotiomycetes</taxon>
        <taxon>Eurotiomycetidae</taxon>
        <taxon>Eurotiales</taxon>
        <taxon>Aspergillaceae</taxon>
        <taxon>Aspergillus</taxon>
        <taxon>Aspergillus subgen. Circumdati</taxon>
    </lineage>
</organism>
<dbReference type="EMBL" id="KV878680">
    <property type="protein sequence ID" value="OJJ76583.1"/>
    <property type="molecule type" value="Genomic_DNA"/>
</dbReference>
<keyword evidence="1" id="KW-1133">Transmembrane helix</keyword>
<dbReference type="RefSeq" id="XP_067483830.1">
    <property type="nucleotide sequence ID" value="XM_067624575.1"/>
</dbReference>
<keyword evidence="1" id="KW-0472">Membrane</keyword>
<dbReference type="AlphaFoldDB" id="A0A1L9UY05"/>
<proteinExistence type="predicted"/>
<evidence type="ECO:0000256" key="1">
    <source>
        <dbReference type="SAM" id="Phobius"/>
    </source>
</evidence>
<evidence type="ECO:0000313" key="2">
    <source>
        <dbReference type="EMBL" id="OJJ76583.1"/>
    </source>
</evidence>
<dbReference type="VEuPathDB" id="FungiDB:ASPBRDRAFT_414541"/>